<comment type="caution">
    <text evidence="2">The sequence shown here is derived from an EMBL/GenBank/DDBJ whole genome shotgun (WGS) entry which is preliminary data.</text>
</comment>
<feature type="signal peptide" evidence="1">
    <location>
        <begin position="1"/>
        <end position="21"/>
    </location>
</feature>
<organism evidence="2 3">
    <name type="scientific">Bacteroides uniformis str. 3978 T3 ii</name>
    <dbReference type="NCBI Taxonomy" id="1339349"/>
    <lineage>
        <taxon>Bacteria</taxon>
        <taxon>Pseudomonadati</taxon>
        <taxon>Bacteroidota</taxon>
        <taxon>Bacteroidia</taxon>
        <taxon>Bacteroidales</taxon>
        <taxon>Bacteroidaceae</taxon>
        <taxon>Bacteroides</taxon>
    </lineage>
</organism>
<dbReference type="RefSeq" id="WP_005826499.1">
    <property type="nucleotide sequence ID" value="NZ_JNHN01000168.1"/>
</dbReference>
<dbReference type="AlphaFoldDB" id="A0A078S100"/>
<sequence length="159" mass="16808">MKKVMMIAALAAALVSCQSKGTQNNDAVAMDESVMAVTGNDSSAVAVYEGILPAADGPGIQYVLSVDSVGPDGESGYTLVTTYLDAEGPGKNKSFTSKGKKEVIQKDVDNKKKTAIKLTPNDGDTPVYFVVVNDTTLRLVNDSLQEAVSDLNYDIIQVK</sequence>
<dbReference type="Proteomes" id="UP000028013">
    <property type="component" value="Unassembled WGS sequence"/>
</dbReference>
<keyword evidence="1" id="KW-0732">Signal</keyword>
<dbReference type="Pfam" id="PF04170">
    <property type="entry name" value="NlpE"/>
    <property type="match status" value="1"/>
</dbReference>
<dbReference type="InterPro" id="IPR007298">
    <property type="entry name" value="Cu-R_lipoprotein_NlpE"/>
</dbReference>
<dbReference type="PROSITE" id="PS51257">
    <property type="entry name" value="PROKAR_LIPOPROTEIN"/>
    <property type="match status" value="1"/>
</dbReference>
<gene>
    <name evidence="2" type="ORF">M094_0367</name>
</gene>
<feature type="chain" id="PRO_5001745058" evidence="1">
    <location>
        <begin position="22"/>
        <end position="159"/>
    </location>
</feature>
<reference evidence="2 3" key="1">
    <citation type="submission" date="2014-04" db="EMBL/GenBank/DDBJ databases">
        <authorList>
            <person name="Sears C."/>
            <person name="Carroll K."/>
            <person name="Sack B.R."/>
            <person name="Qadri F."/>
            <person name="Myers L.L."/>
            <person name="Chung G.-T."/>
            <person name="Escheverria P."/>
            <person name="Fraser C.M."/>
            <person name="Sadzewicz L."/>
            <person name="Shefchek K.A."/>
            <person name="Tallon L."/>
            <person name="Das S.P."/>
            <person name="Daugherty S."/>
            <person name="Mongodin E.F."/>
        </authorList>
    </citation>
    <scope>NUCLEOTIDE SEQUENCE [LARGE SCALE GENOMIC DNA]</scope>
    <source>
        <strain evidence="2 3">3978 T3 ii</strain>
    </source>
</reference>
<proteinExistence type="predicted"/>
<accession>A0A078S100</accession>
<dbReference type="PATRIC" id="fig|1339349.3.peg.1624"/>
<dbReference type="Gene3D" id="2.40.128.640">
    <property type="match status" value="1"/>
</dbReference>
<evidence type="ECO:0000313" key="3">
    <source>
        <dbReference type="Proteomes" id="UP000028013"/>
    </source>
</evidence>
<evidence type="ECO:0000313" key="2">
    <source>
        <dbReference type="EMBL" id="KDS51532.1"/>
    </source>
</evidence>
<name>A0A078S100_BACUN</name>
<dbReference type="GeneID" id="99751464"/>
<dbReference type="EMBL" id="JNHN01000168">
    <property type="protein sequence ID" value="KDS51532.1"/>
    <property type="molecule type" value="Genomic_DNA"/>
</dbReference>
<protein>
    <submittedName>
        <fullName evidence="2">NlpE N-terminal domain protein</fullName>
    </submittedName>
</protein>
<evidence type="ECO:0000256" key="1">
    <source>
        <dbReference type="SAM" id="SignalP"/>
    </source>
</evidence>